<name>A0ABW1WLH1_9HYPH</name>
<evidence type="ECO:0000256" key="1">
    <source>
        <dbReference type="ARBA" id="ARBA00007031"/>
    </source>
</evidence>
<evidence type="ECO:0000313" key="2">
    <source>
        <dbReference type="EMBL" id="MFC6388232.1"/>
    </source>
</evidence>
<evidence type="ECO:0000313" key="3">
    <source>
        <dbReference type="Proteomes" id="UP001596237"/>
    </source>
</evidence>
<organism evidence="2 3">
    <name type="scientific">Methylorubrum zatmanii</name>
    <dbReference type="NCBI Taxonomy" id="29429"/>
    <lineage>
        <taxon>Bacteria</taxon>
        <taxon>Pseudomonadati</taxon>
        <taxon>Pseudomonadota</taxon>
        <taxon>Alphaproteobacteria</taxon>
        <taxon>Hyphomicrobiales</taxon>
        <taxon>Methylobacteriaceae</taxon>
        <taxon>Methylorubrum</taxon>
    </lineage>
</organism>
<dbReference type="Proteomes" id="UP001596237">
    <property type="component" value="Unassembled WGS sequence"/>
</dbReference>
<dbReference type="RefSeq" id="WP_378738554.1">
    <property type="nucleotide sequence ID" value="NZ_JBHSTT010000007.1"/>
</dbReference>
<comment type="caution">
    <text evidence="2">The sequence shown here is derived from an EMBL/GenBank/DDBJ whole genome shotgun (WGS) entry which is preliminary data.</text>
</comment>
<dbReference type="InterPro" id="IPR008807">
    <property type="entry name" value="ROS_MUCR"/>
</dbReference>
<accession>A0ABW1WLH1</accession>
<sequence length="144" mass="15689">MNETETPVDYVDLTADIVAAYVSNNPVPAAELAPLIGNIHGALLQIGTGRAVAQPQPQEPQQPAVPIKKSIQPDYLVCLEDGRTFKSLKRHLRAKYNLSPEQYRAKWGLPPDYPMVAPNYAKARSDLAKAIGLGQPRPDYDAAA</sequence>
<comment type="similarity">
    <text evidence="1">Belongs to the ros/MucR family.</text>
</comment>
<dbReference type="EMBL" id="JBHSTT010000007">
    <property type="protein sequence ID" value="MFC6388232.1"/>
    <property type="molecule type" value="Genomic_DNA"/>
</dbReference>
<gene>
    <name evidence="2" type="ORF">ACFQDP_02495</name>
</gene>
<keyword evidence="3" id="KW-1185">Reference proteome</keyword>
<dbReference type="Gene3D" id="1.10.10.1550">
    <property type="entry name" value="ROS/MUCR transcriptional regulator protein"/>
    <property type="match status" value="1"/>
</dbReference>
<dbReference type="Pfam" id="PF05443">
    <property type="entry name" value="ROS_MUCR"/>
    <property type="match status" value="1"/>
</dbReference>
<proteinExistence type="inferred from homology"/>
<protein>
    <submittedName>
        <fullName evidence="2">MucR family transcriptional regulator</fullName>
    </submittedName>
</protein>
<dbReference type="InterPro" id="IPR041920">
    <property type="entry name" value="ROS/MUCR_sf"/>
</dbReference>
<reference evidence="3" key="1">
    <citation type="journal article" date="2019" name="Int. J. Syst. Evol. Microbiol.">
        <title>The Global Catalogue of Microorganisms (GCM) 10K type strain sequencing project: providing services to taxonomists for standard genome sequencing and annotation.</title>
        <authorList>
            <consortium name="The Broad Institute Genomics Platform"/>
            <consortium name="The Broad Institute Genome Sequencing Center for Infectious Disease"/>
            <person name="Wu L."/>
            <person name="Ma J."/>
        </authorList>
    </citation>
    <scope>NUCLEOTIDE SEQUENCE [LARGE SCALE GENOMIC DNA]</scope>
    <source>
        <strain evidence="3">CCUG 36916</strain>
    </source>
</reference>